<comment type="function">
    <text evidence="1">Multidrug efflux pump.</text>
</comment>
<dbReference type="NCBIfam" id="TIGR00797">
    <property type="entry name" value="matE"/>
    <property type="match status" value="1"/>
</dbReference>
<feature type="transmembrane region" description="Helical" evidence="13">
    <location>
        <begin position="322"/>
        <end position="345"/>
    </location>
</feature>
<comment type="subcellular location">
    <subcellularLocation>
        <location evidence="2">Cell membrane</location>
        <topology evidence="2">Multi-pass membrane protein</topology>
    </subcellularLocation>
</comment>
<feature type="transmembrane region" description="Helical" evidence="13">
    <location>
        <begin position="142"/>
        <end position="164"/>
    </location>
</feature>
<evidence type="ECO:0000256" key="1">
    <source>
        <dbReference type="ARBA" id="ARBA00003408"/>
    </source>
</evidence>
<dbReference type="CDD" id="cd13138">
    <property type="entry name" value="MATE_yoeA_like"/>
    <property type="match status" value="1"/>
</dbReference>
<name>A0A949JZJ1_9FIRM</name>
<dbReference type="PANTHER" id="PTHR43298">
    <property type="entry name" value="MULTIDRUG RESISTANCE PROTEIN NORM-RELATED"/>
    <property type="match status" value="1"/>
</dbReference>
<keyword evidence="6" id="KW-0050">Antiport</keyword>
<evidence type="ECO:0000256" key="4">
    <source>
        <dbReference type="ARBA" id="ARBA00020268"/>
    </source>
</evidence>
<proteinExistence type="inferred from homology"/>
<gene>
    <name evidence="14" type="ORF">KTH89_11135</name>
</gene>
<evidence type="ECO:0000256" key="8">
    <source>
        <dbReference type="ARBA" id="ARBA00022692"/>
    </source>
</evidence>
<comment type="caution">
    <text evidence="14">The sequence shown here is derived from an EMBL/GenBank/DDBJ whole genome shotgun (WGS) entry which is preliminary data.</text>
</comment>
<evidence type="ECO:0000313" key="14">
    <source>
        <dbReference type="EMBL" id="MBU9737096.1"/>
    </source>
</evidence>
<dbReference type="PANTHER" id="PTHR43298:SF2">
    <property type="entry name" value="FMN_FAD EXPORTER YEEO-RELATED"/>
    <property type="match status" value="1"/>
</dbReference>
<evidence type="ECO:0000313" key="15">
    <source>
        <dbReference type="Proteomes" id="UP000712157"/>
    </source>
</evidence>
<evidence type="ECO:0000256" key="6">
    <source>
        <dbReference type="ARBA" id="ARBA00022449"/>
    </source>
</evidence>
<feature type="transmembrane region" description="Helical" evidence="13">
    <location>
        <begin position="104"/>
        <end position="122"/>
    </location>
</feature>
<evidence type="ECO:0000256" key="2">
    <source>
        <dbReference type="ARBA" id="ARBA00004651"/>
    </source>
</evidence>
<feature type="transmembrane region" description="Helical" evidence="13">
    <location>
        <begin position="423"/>
        <end position="446"/>
    </location>
</feature>
<dbReference type="Proteomes" id="UP000712157">
    <property type="component" value="Unassembled WGS sequence"/>
</dbReference>
<dbReference type="RefSeq" id="WP_238721727.1">
    <property type="nucleotide sequence ID" value="NZ_JAHQCW010000016.1"/>
</dbReference>
<feature type="transmembrane region" description="Helical" evidence="13">
    <location>
        <begin position="203"/>
        <end position="221"/>
    </location>
</feature>
<feature type="transmembrane region" description="Helical" evidence="13">
    <location>
        <begin position="176"/>
        <end position="197"/>
    </location>
</feature>
<dbReference type="GO" id="GO:0006811">
    <property type="term" value="P:monoatomic ion transport"/>
    <property type="evidence" value="ECO:0007669"/>
    <property type="project" value="UniProtKB-KW"/>
</dbReference>
<comment type="similarity">
    <text evidence="3">Belongs to the multi antimicrobial extrusion (MATE) (TC 2.A.66.1) family.</text>
</comment>
<keyword evidence="10" id="KW-0406">Ion transport</keyword>
<evidence type="ECO:0000256" key="10">
    <source>
        <dbReference type="ARBA" id="ARBA00023065"/>
    </source>
</evidence>
<dbReference type="GO" id="GO:0005886">
    <property type="term" value="C:plasma membrane"/>
    <property type="evidence" value="ECO:0007669"/>
    <property type="project" value="UniProtKB-SubCell"/>
</dbReference>
<evidence type="ECO:0000256" key="11">
    <source>
        <dbReference type="ARBA" id="ARBA00023136"/>
    </source>
</evidence>
<feature type="transmembrane region" description="Helical" evidence="13">
    <location>
        <begin position="365"/>
        <end position="388"/>
    </location>
</feature>
<reference evidence="14" key="1">
    <citation type="submission" date="2021-06" db="EMBL/GenBank/DDBJ databases">
        <title>Description of novel taxa of the family Lachnospiraceae.</title>
        <authorList>
            <person name="Chaplin A.V."/>
            <person name="Sokolova S.R."/>
            <person name="Pikina A.P."/>
            <person name="Korzhanova M."/>
            <person name="Belova V."/>
            <person name="Korostin D."/>
            <person name="Efimov B.A."/>
        </authorList>
    </citation>
    <scope>NUCLEOTIDE SEQUENCE</scope>
    <source>
        <strain evidence="14">ASD5720</strain>
    </source>
</reference>
<dbReference type="GO" id="GO:0042910">
    <property type="term" value="F:xenobiotic transmembrane transporter activity"/>
    <property type="evidence" value="ECO:0007669"/>
    <property type="project" value="InterPro"/>
</dbReference>
<dbReference type="InterPro" id="IPR048279">
    <property type="entry name" value="MdtK-like"/>
</dbReference>
<keyword evidence="8 13" id="KW-0812">Transmembrane</keyword>
<evidence type="ECO:0000256" key="3">
    <source>
        <dbReference type="ARBA" id="ARBA00010199"/>
    </source>
</evidence>
<dbReference type="InterPro" id="IPR050222">
    <property type="entry name" value="MATE_MdtK"/>
</dbReference>
<feature type="transmembrane region" description="Helical" evidence="13">
    <location>
        <begin position="395"/>
        <end position="417"/>
    </location>
</feature>
<organism evidence="14 15">
    <name type="scientific">Diplocloster agilis</name>
    <dbReference type="NCBI Taxonomy" id="2850323"/>
    <lineage>
        <taxon>Bacteria</taxon>
        <taxon>Bacillati</taxon>
        <taxon>Bacillota</taxon>
        <taxon>Clostridia</taxon>
        <taxon>Lachnospirales</taxon>
        <taxon>Lachnospiraceae</taxon>
        <taxon>Diplocloster</taxon>
    </lineage>
</organism>
<evidence type="ECO:0000256" key="12">
    <source>
        <dbReference type="ARBA" id="ARBA00031636"/>
    </source>
</evidence>
<dbReference type="InterPro" id="IPR002528">
    <property type="entry name" value="MATE_fam"/>
</dbReference>
<dbReference type="EMBL" id="JAHQCW010000016">
    <property type="protein sequence ID" value="MBU9737096.1"/>
    <property type="molecule type" value="Genomic_DNA"/>
</dbReference>
<keyword evidence="7" id="KW-1003">Cell membrane</keyword>
<protein>
    <recommendedName>
        <fullName evidence="4">Probable multidrug resistance protein NorM</fullName>
    </recommendedName>
    <alternativeName>
        <fullName evidence="12">Multidrug-efflux transporter</fullName>
    </alternativeName>
</protein>
<evidence type="ECO:0000256" key="5">
    <source>
        <dbReference type="ARBA" id="ARBA00022448"/>
    </source>
</evidence>
<sequence>MTNNIDSKKLGLDLTEGPVFKSLAVFTVPIILSGLIQQLYSVVDLIMIGKFLGSAGTVGVSAGGEVSDLVTPVALAFSSAGQIYVAQIAGGKEKERIRSAAETLLSIMMILACAFMLAGVAFHRQILALLNCPEDAMGQAAVYMWITALGIPFVFGYNAVCGILRGMGESKGPLYFIILAALVNIFLDVPFVTLFHWGAAGTAVATVIAQLLSFLAAVFFLHRHKEQSGLELKGLTFRINRRDLKVLLGLGIPQAVRTSLVRVSMFWVNMHVNAYGVVAAAANSIGNKLQKFTDIFSGALQQAAAVIIGQNLGAGKQERVKMFVWCTFMSAVGTAALISAVFVLFPKPIFGIFSGDREVLELGTVYLRIMTAHILWSAAIAAFQAVVVGSGFASLNFVIGILDGVLCKVGLSVLFVYGMGLGAVGFFAGTAWSRALPTVICFLYFYRGRWAKRKLL</sequence>
<evidence type="ECO:0000256" key="13">
    <source>
        <dbReference type="SAM" id="Phobius"/>
    </source>
</evidence>
<evidence type="ECO:0000256" key="7">
    <source>
        <dbReference type="ARBA" id="ARBA00022475"/>
    </source>
</evidence>
<evidence type="ECO:0000256" key="9">
    <source>
        <dbReference type="ARBA" id="ARBA00022989"/>
    </source>
</evidence>
<keyword evidence="5" id="KW-0813">Transport</keyword>
<dbReference type="Pfam" id="PF01554">
    <property type="entry name" value="MatE"/>
    <property type="match status" value="2"/>
</dbReference>
<keyword evidence="9 13" id="KW-1133">Transmembrane helix</keyword>
<dbReference type="PIRSF" id="PIRSF006603">
    <property type="entry name" value="DinF"/>
    <property type="match status" value="1"/>
</dbReference>
<dbReference type="GO" id="GO:0015297">
    <property type="term" value="F:antiporter activity"/>
    <property type="evidence" value="ECO:0007669"/>
    <property type="project" value="UniProtKB-KW"/>
</dbReference>
<accession>A0A949JZJ1</accession>
<dbReference type="AlphaFoldDB" id="A0A949JZJ1"/>
<keyword evidence="15" id="KW-1185">Reference proteome</keyword>
<keyword evidence="11 13" id="KW-0472">Membrane</keyword>